<keyword evidence="3" id="KW-0975">Bacterial flagellum</keyword>
<keyword evidence="6" id="KW-1185">Reference proteome</keyword>
<sequence length="399" mass="43415">DIGLFDISSDEPSVKLTFQSGINIDKFRFVPVNDDNLLVNGDFEAWGDDSSSVYQNFNSQDVDGWVETSGDQIQLFQGSYIDLGPTNPQTNTALDLASDRANTVAQNIDVGDVVAQGDRELHFSFDHVKRQGFNSDFDAVITDQDGNDLSRKSFSNTDDSNWTTYSTKISLDANTTSVRVLFDDTSADNAGGAVLDNIKLSRLSTDSETYQAAHGASLNDVVEGMNNQLISDYDSPNVSGVQLSVTDDYRLQAFMAYDKTTKGGVDSYSDLRVAGNLATLMGDYDQQGLVMTAEETTVQDIDISSRTGAQNAIAAIDSAFKQLDEQRADIAAMESRIGHSLNSLEMNKLNIAGANSKILDTKIGKETVSMTKMAMLQNATMSMLGQAKNIPWNSLQLLK</sequence>
<dbReference type="PANTHER" id="PTHR42792:SF2">
    <property type="entry name" value="FLAGELLIN"/>
    <property type="match status" value="1"/>
</dbReference>
<name>A0A4Q0YAV0_9GAMM</name>
<evidence type="ECO:0000256" key="2">
    <source>
        <dbReference type="ARBA" id="ARBA00005709"/>
    </source>
</evidence>
<reference evidence="5 6" key="1">
    <citation type="submission" date="2017-10" db="EMBL/GenBank/DDBJ databases">
        <title>Nyctiphanis sp. nov., isolated from the stomach of the euphausiid Nyctiphanes simplex (Hansen, 1911) in the Gulf of California.</title>
        <authorList>
            <person name="Gomez-Gil B."/>
            <person name="Aguilar-Mendez M."/>
            <person name="Lopez-Cortes A."/>
            <person name="Gomez-Gutierrez J."/>
            <person name="Roque A."/>
            <person name="Lang E."/>
            <person name="Gonzalez-Castillo A."/>
        </authorList>
    </citation>
    <scope>NUCLEOTIDE SEQUENCE [LARGE SCALE GENOMIC DNA]</scope>
    <source>
        <strain evidence="5 6">CAIM 600</strain>
    </source>
</reference>
<proteinExistence type="inferred from homology"/>
<organism evidence="5 6">
    <name type="scientific">Veronia nyctiphanis</name>
    <dbReference type="NCBI Taxonomy" id="1278244"/>
    <lineage>
        <taxon>Bacteria</taxon>
        <taxon>Pseudomonadati</taxon>
        <taxon>Pseudomonadota</taxon>
        <taxon>Gammaproteobacteria</taxon>
        <taxon>Vibrionales</taxon>
        <taxon>Vibrionaceae</taxon>
        <taxon>Veronia</taxon>
    </lineage>
</organism>
<dbReference type="SUPFAM" id="SSF64518">
    <property type="entry name" value="Phase 1 flagellin"/>
    <property type="match status" value="1"/>
</dbReference>
<evidence type="ECO:0000259" key="4">
    <source>
        <dbReference type="Pfam" id="PF00700"/>
    </source>
</evidence>
<dbReference type="PANTHER" id="PTHR42792">
    <property type="entry name" value="FLAGELLIN"/>
    <property type="match status" value="1"/>
</dbReference>
<dbReference type="AlphaFoldDB" id="A0A4Q0YAV0"/>
<feature type="non-terminal residue" evidence="5">
    <location>
        <position position="1"/>
    </location>
</feature>
<comment type="subcellular location">
    <subcellularLocation>
        <location evidence="1">Bacterial flagellum</location>
    </subcellularLocation>
</comment>
<evidence type="ECO:0000313" key="5">
    <source>
        <dbReference type="EMBL" id="RXJ65951.1"/>
    </source>
</evidence>
<dbReference type="Gene3D" id="2.60.120.260">
    <property type="entry name" value="Galactose-binding domain-like"/>
    <property type="match status" value="1"/>
</dbReference>
<evidence type="ECO:0000256" key="1">
    <source>
        <dbReference type="ARBA" id="ARBA00004365"/>
    </source>
</evidence>
<feature type="domain" description="Flagellin C-terminal" evidence="4">
    <location>
        <begin position="313"/>
        <end position="398"/>
    </location>
</feature>
<comment type="caution">
    <text evidence="5">The sequence shown here is derived from an EMBL/GenBank/DDBJ whole genome shotgun (WGS) entry which is preliminary data.</text>
</comment>
<evidence type="ECO:0000313" key="6">
    <source>
        <dbReference type="Proteomes" id="UP000290287"/>
    </source>
</evidence>
<dbReference type="GO" id="GO:0005198">
    <property type="term" value="F:structural molecule activity"/>
    <property type="evidence" value="ECO:0007669"/>
    <property type="project" value="InterPro"/>
</dbReference>
<dbReference type="InterPro" id="IPR046358">
    <property type="entry name" value="Flagellin_C"/>
</dbReference>
<dbReference type="EMBL" id="PEIB01000089">
    <property type="protein sequence ID" value="RXJ65951.1"/>
    <property type="molecule type" value="Genomic_DNA"/>
</dbReference>
<dbReference type="InterPro" id="IPR042187">
    <property type="entry name" value="Flagellin_C_sub2"/>
</dbReference>
<dbReference type="InterPro" id="IPR001492">
    <property type="entry name" value="Flagellin"/>
</dbReference>
<accession>A0A4Q0YAV0</accession>
<dbReference type="Proteomes" id="UP000290287">
    <property type="component" value="Unassembled WGS sequence"/>
</dbReference>
<protein>
    <recommendedName>
        <fullName evidence="4">Flagellin C-terminal domain-containing protein</fullName>
    </recommendedName>
</protein>
<evidence type="ECO:0000256" key="3">
    <source>
        <dbReference type="ARBA" id="ARBA00023143"/>
    </source>
</evidence>
<dbReference type="RefSeq" id="WP_129124474.1">
    <property type="nucleotide sequence ID" value="NZ_PEIB01000089.1"/>
</dbReference>
<gene>
    <name evidence="5" type="ORF">CS022_24665</name>
</gene>
<dbReference type="Pfam" id="PF00700">
    <property type="entry name" value="Flagellin_C"/>
    <property type="match status" value="1"/>
</dbReference>
<dbReference type="OrthoDB" id="5918423at2"/>
<comment type="similarity">
    <text evidence="2">Belongs to the bacterial flagellin family.</text>
</comment>
<dbReference type="GO" id="GO:0009288">
    <property type="term" value="C:bacterial-type flagellum"/>
    <property type="evidence" value="ECO:0007669"/>
    <property type="project" value="UniProtKB-SubCell"/>
</dbReference>
<dbReference type="Gene3D" id="6.10.10.10">
    <property type="entry name" value="Flagellar export chaperone, C-terminal domain"/>
    <property type="match status" value="1"/>
</dbReference>